<keyword evidence="6 12" id="KW-1133">Transmembrane helix</keyword>
<gene>
    <name evidence="13" type="ORF">BAURA86_03580</name>
</gene>
<comment type="similarity">
    <text evidence="2 11">Belongs to the sodium:solute symporter (SSF) (TC 2.A.21) family.</text>
</comment>
<organism evidence="13 14">
    <name type="scientific">Brevibacterium aurantiacum</name>
    <dbReference type="NCBI Taxonomy" id="273384"/>
    <lineage>
        <taxon>Bacteria</taxon>
        <taxon>Bacillati</taxon>
        <taxon>Actinomycetota</taxon>
        <taxon>Actinomycetes</taxon>
        <taxon>Micrococcales</taxon>
        <taxon>Brevibacteriaceae</taxon>
        <taxon>Brevibacterium</taxon>
    </lineage>
</organism>
<keyword evidence="8" id="KW-0406">Ion transport</keyword>
<dbReference type="Pfam" id="PF00474">
    <property type="entry name" value="SSF"/>
    <property type="match status" value="1"/>
</dbReference>
<evidence type="ECO:0000256" key="10">
    <source>
        <dbReference type="ARBA" id="ARBA00023201"/>
    </source>
</evidence>
<dbReference type="PANTHER" id="PTHR42985">
    <property type="entry name" value="SODIUM-COUPLED MONOCARBOXYLATE TRANSPORTER"/>
    <property type="match status" value="1"/>
</dbReference>
<feature type="transmembrane region" description="Helical" evidence="12">
    <location>
        <begin position="6"/>
        <end position="28"/>
    </location>
</feature>
<evidence type="ECO:0000256" key="2">
    <source>
        <dbReference type="ARBA" id="ARBA00006434"/>
    </source>
</evidence>
<dbReference type="InterPro" id="IPR001734">
    <property type="entry name" value="Na/solute_symporter"/>
</dbReference>
<feature type="transmembrane region" description="Helical" evidence="12">
    <location>
        <begin position="121"/>
        <end position="139"/>
    </location>
</feature>
<dbReference type="EMBL" id="FXZI01000018">
    <property type="protein sequence ID" value="SMY04165.1"/>
    <property type="molecule type" value="Genomic_DNA"/>
</dbReference>
<evidence type="ECO:0000256" key="12">
    <source>
        <dbReference type="SAM" id="Phobius"/>
    </source>
</evidence>
<name>A0A2H1KWL9_BREAU</name>
<keyword evidence="9 12" id="KW-0472">Membrane</keyword>
<keyword evidence="7" id="KW-0915">Sodium</keyword>
<keyword evidence="5 12" id="KW-0812">Transmembrane</keyword>
<dbReference type="GO" id="GO:0015293">
    <property type="term" value="F:symporter activity"/>
    <property type="evidence" value="ECO:0007669"/>
    <property type="project" value="TreeGrafter"/>
</dbReference>
<evidence type="ECO:0000256" key="7">
    <source>
        <dbReference type="ARBA" id="ARBA00023053"/>
    </source>
</evidence>
<evidence type="ECO:0000256" key="1">
    <source>
        <dbReference type="ARBA" id="ARBA00004651"/>
    </source>
</evidence>
<feature type="transmembrane region" description="Helical" evidence="12">
    <location>
        <begin position="79"/>
        <end position="100"/>
    </location>
</feature>
<proteinExistence type="inferred from homology"/>
<evidence type="ECO:0000313" key="14">
    <source>
        <dbReference type="Proteomes" id="UP000234300"/>
    </source>
</evidence>
<evidence type="ECO:0000256" key="3">
    <source>
        <dbReference type="ARBA" id="ARBA00022448"/>
    </source>
</evidence>
<dbReference type="InterPro" id="IPR051163">
    <property type="entry name" value="Sodium:Solute_Symporter_SSF"/>
</dbReference>
<keyword evidence="4" id="KW-1003">Cell membrane</keyword>
<evidence type="ECO:0000256" key="8">
    <source>
        <dbReference type="ARBA" id="ARBA00023065"/>
    </source>
</evidence>
<evidence type="ECO:0000256" key="4">
    <source>
        <dbReference type="ARBA" id="ARBA00022475"/>
    </source>
</evidence>
<feature type="transmembrane region" description="Helical" evidence="12">
    <location>
        <begin position="48"/>
        <end position="67"/>
    </location>
</feature>
<keyword evidence="10" id="KW-0739">Sodium transport</keyword>
<reference evidence="13 14" key="1">
    <citation type="submission" date="2017-03" db="EMBL/GenBank/DDBJ databases">
        <authorList>
            <person name="Afonso C.L."/>
            <person name="Miller P.J."/>
            <person name="Scott M.A."/>
            <person name="Spackman E."/>
            <person name="Goraichik I."/>
            <person name="Dimitrov K.M."/>
            <person name="Suarez D.L."/>
            <person name="Swayne D.E."/>
        </authorList>
    </citation>
    <scope>NUCLEOTIDE SEQUENCE [LARGE SCALE GENOMIC DNA]</scope>
    <source>
        <strain evidence="14">8(6)</strain>
    </source>
</reference>
<evidence type="ECO:0000256" key="11">
    <source>
        <dbReference type="RuleBase" id="RU362091"/>
    </source>
</evidence>
<comment type="subcellular location">
    <subcellularLocation>
        <location evidence="1">Cell membrane</location>
        <topology evidence="1">Multi-pass membrane protein</topology>
    </subcellularLocation>
</comment>
<dbReference type="PROSITE" id="PS50283">
    <property type="entry name" value="NA_SOLUT_SYMP_3"/>
    <property type="match status" value="1"/>
</dbReference>
<dbReference type="Proteomes" id="UP000234300">
    <property type="component" value="Unassembled WGS sequence"/>
</dbReference>
<evidence type="ECO:0000256" key="6">
    <source>
        <dbReference type="ARBA" id="ARBA00022989"/>
    </source>
</evidence>
<evidence type="ECO:0000256" key="9">
    <source>
        <dbReference type="ARBA" id="ARBA00023136"/>
    </source>
</evidence>
<dbReference type="GO" id="GO:0006814">
    <property type="term" value="P:sodium ion transport"/>
    <property type="evidence" value="ECO:0007669"/>
    <property type="project" value="UniProtKB-KW"/>
</dbReference>
<evidence type="ECO:0000313" key="13">
    <source>
        <dbReference type="EMBL" id="SMY04165.1"/>
    </source>
</evidence>
<evidence type="ECO:0000256" key="5">
    <source>
        <dbReference type="ARBA" id="ARBA00022692"/>
    </source>
</evidence>
<accession>A0A2H1KWL9</accession>
<protein>
    <submittedName>
        <fullName evidence="13">Sodium:solute symporter family protein</fullName>
    </submittedName>
</protein>
<dbReference type="AlphaFoldDB" id="A0A2H1KWL9"/>
<dbReference type="PANTHER" id="PTHR42985:SF40">
    <property type="entry name" value="LD47995P-RELATED"/>
    <property type="match status" value="1"/>
</dbReference>
<dbReference type="InterPro" id="IPR038377">
    <property type="entry name" value="Na/Glc_symporter_sf"/>
</dbReference>
<keyword evidence="3" id="KW-0813">Transport</keyword>
<sequence length="141" mass="15494">MDAPGLGGLNWAVIIIYLLATLGIGVWFTRKASAGTDSFFKANGRIPAWAAGFSIYATTLSAITYMSTPEQAFLTDWSYAAGNIAIFAIVPLLVLFYIPFFRKLDVTTAYEYLEERFGPTIRVLGSLLFVLFHIGRVAIVV</sequence>
<dbReference type="Gene3D" id="1.20.1730.10">
    <property type="entry name" value="Sodium/glucose cotransporter"/>
    <property type="match status" value="1"/>
</dbReference>
<dbReference type="GO" id="GO:0005886">
    <property type="term" value="C:plasma membrane"/>
    <property type="evidence" value="ECO:0007669"/>
    <property type="project" value="UniProtKB-SubCell"/>
</dbReference>